<dbReference type="RefSeq" id="XP_029021232.1">
    <property type="nucleotide sequence ID" value="XM_029165399.3"/>
</dbReference>
<evidence type="ECO:0000256" key="7">
    <source>
        <dbReference type="ARBA" id="ARBA00023242"/>
    </source>
</evidence>
<dbReference type="Proteomes" id="UP000515150">
    <property type="component" value="Chromosome 10"/>
</dbReference>
<keyword evidence="8" id="KW-0137">Centromere</keyword>
<dbReference type="PANTHER" id="PTHR32222:SF1">
    <property type="entry name" value="CENTROMERE PROTEIN U"/>
    <property type="match status" value="1"/>
</dbReference>
<evidence type="ECO:0000256" key="9">
    <source>
        <dbReference type="ARBA" id="ARBA00031456"/>
    </source>
</evidence>
<evidence type="ECO:0000256" key="3">
    <source>
        <dbReference type="ARBA" id="ARBA00010440"/>
    </source>
</evidence>
<feature type="region of interest" description="Disordered" evidence="11">
    <location>
        <begin position="38"/>
        <end position="221"/>
    </location>
</feature>
<accession>A0A6P7NN05</accession>
<feature type="compositionally biased region" description="Basic and acidic residues" evidence="11">
    <location>
        <begin position="9"/>
        <end position="21"/>
    </location>
</feature>
<dbReference type="PANTHER" id="PTHR32222">
    <property type="entry name" value="CENTROMERE PROTEIN U"/>
    <property type="match status" value="1"/>
</dbReference>
<dbReference type="GO" id="GO:0000775">
    <property type="term" value="C:chromosome, centromeric region"/>
    <property type="evidence" value="ECO:0007669"/>
    <property type="project" value="UniProtKB-SubCell"/>
</dbReference>
<evidence type="ECO:0000256" key="4">
    <source>
        <dbReference type="ARBA" id="ARBA00016402"/>
    </source>
</evidence>
<dbReference type="OrthoDB" id="8959258at2759"/>
<feature type="region of interest" description="Disordered" evidence="11">
    <location>
        <begin position="1"/>
        <end position="23"/>
    </location>
</feature>
<evidence type="ECO:0000313" key="13">
    <source>
        <dbReference type="RefSeq" id="XP_029021232.1"/>
    </source>
</evidence>
<evidence type="ECO:0000256" key="10">
    <source>
        <dbReference type="SAM" id="Coils"/>
    </source>
</evidence>
<keyword evidence="7" id="KW-0539">Nucleus</keyword>
<evidence type="ECO:0000256" key="2">
    <source>
        <dbReference type="ARBA" id="ARBA00004584"/>
    </source>
</evidence>
<feature type="compositionally biased region" description="Basic and acidic residues" evidence="11">
    <location>
        <begin position="377"/>
        <end position="386"/>
    </location>
</feature>
<dbReference type="AlphaFoldDB" id="A0A6P7NN05"/>
<keyword evidence="5" id="KW-0158">Chromosome</keyword>
<comment type="similarity">
    <text evidence="3">Belongs to the CENP-U/AME1 family.</text>
</comment>
<organism evidence="12 13">
    <name type="scientific">Betta splendens</name>
    <name type="common">Siamese fighting fish</name>
    <dbReference type="NCBI Taxonomy" id="158456"/>
    <lineage>
        <taxon>Eukaryota</taxon>
        <taxon>Metazoa</taxon>
        <taxon>Chordata</taxon>
        <taxon>Craniata</taxon>
        <taxon>Vertebrata</taxon>
        <taxon>Euteleostomi</taxon>
        <taxon>Actinopterygii</taxon>
        <taxon>Neopterygii</taxon>
        <taxon>Teleostei</taxon>
        <taxon>Neoteleostei</taxon>
        <taxon>Acanthomorphata</taxon>
        <taxon>Anabantaria</taxon>
        <taxon>Anabantiformes</taxon>
        <taxon>Anabantoidei</taxon>
        <taxon>Osphronemidae</taxon>
        <taxon>Betta</taxon>
    </lineage>
</organism>
<name>A0A6P7NN05_BETSP</name>
<feature type="compositionally biased region" description="Basic and acidic residues" evidence="11">
    <location>
        <begin position="205"/>
        <end position="221"/>
    </location>
</feature>
<feature type="compositionally biased region" description="Basic and acidic residues" evidence="11">
    <location>
        <begin position="177"/>
        <end position="188"/>
    </location>
</feature>
<feature type="compositionally biased region" description="Basic residues" evidence="11">
    <location>
        <begin position="138"/>
        <end position="151"/>
    </location>
</feature>
<proteinExistence type="inferred from homology"/>
<evidence type="ECO:0000313" key="12">
    <source>
        <dbReference type="Proteomes" id="UP000515150"/>
    </source>
</evidence>
<reference evidence="13" key="1">
    <citation type="submission" date="2025-08" db="UniProtKB">
        <authorList>
            <consortium name="RefSeq"/>
        </authorList>
    </citation>
    <scope>IDENTIFICATION</scope>
</reference>
<gene>
    <name evidence="13" type="primary">cenpu</name>
</gene>
<feature type="coiled-coil region" evidence="10">
    <location>
        <begin position="295"/>
        <end position="322"/>
    </location>
</feature>
<dbReference type="GO" id="GO:0005634">
    <property type="term" value="C:nucleus"/>
    <property type="evidence" value="ECO:0007669"/>
    <property type="project" value="UniProtKB-SubCell"/>
</dbReference>
<evidence type="ECO:0000256" key="6">
    <source>
        <dbReference type="ARBA" id="ARBA00023054"/>
    </source>
</evidence>
<dbReference type="InterPro" id="IPR025214">
    <property type="entry name" value="CENP-U"/>
</dbReference>
<feature type="region of interest" description="Disordered" evidence="11">
    <location>
        <begin position="354"/>
        <end position="386"/>
    </location>
</feature>
<dbReference type="GeneID" id="114864528"/>
<evidence type="ECO:0000256" key="8">
    <source>
        <dbReference type="ARBA" id="ARBA00023328"/>
    </source>
</evidence>
<dbReference type="InParanoid" id="A0A6P7NN05"/>
<evidence type="ECO:0000256" key="11">
    <source>
        <dbReference type="SAM" id="MobiDB-lite"/>
    </source>
</evidence>
<dbReference type="CTD" id="79682"/>
<evidence type="ECO:0000256" key="1">
    <source>
        <dbReference type="ARBA" id="ARBA00004123"/>
    </source>
</evidence>
<keyword evidence="12" id="KW-1185">Reference proteome</keyword>
<dbReference type="KEGG" id="bspl:114864528"/>
<evidence type="ECO:0000256" key="5">
    <source>
        <dbReference type="ARBA" id="ARBA00022454"/>
    </source>
</evidence>
<feature type="compositionally biased region" description="Basic and acidic residues" evidence="11">
    <location>
        <begin position="86"/>
        <end position="106"/>
    </location>
</feature>
<dbReference type="FunCoup" id="A0A6P7NN05">
    <property type="interactions" value="688"/>
</dbReference>
<sequence>MESTKGRGGKAETPHESHEEFSNLSSINKVSFLEGLQKNDDKPLHSTALEEDLHVVEEGQVENRNPGRNERSQTARTTTPMHGAAVRRDRPKTCGEIETEEKRSQTIEEGDVSTVNRKLVGKKPARLRGGQKSAVRPVKNKQMKTVRKRSKLISGRSSDSQEESESGTKQQKCRKVLSSEEKEHEDTSWAKVSRSRKSSSGTSADAEKTNIPDDRKSRGHREETDLDLVLAAFIDFCDKYRESVVSKAVKQSIDSFSNNVKEQLLKKISFYKEFRFLKRQNAKVGSLICRKTQRLLDAKNELMRAERQVRLLQTEKAELQLRLADLRLGYTFLHDIRELNTQYLRYRHKHHKENETYGASSKPAMLLEQQQKGINQETEKTEGSWE</sequence>
<dbReference type="Pfam" id="PF13097">
    <property type="entry name" value="CENP-U"/>
    <property type="match status" value="1"/>
</dbReference>
<comment type="subcellular location">
    <subcellularLocation>
        <location evidence="2">Chromosome</location>
        <location evidence="2">Centromere</location>
    </subcellularLocation>
    <subcellularLocation>
        <location evidence="1">Nucleus</location>
    </subcellularLocation>
</comment>
<protein>
    <recommendedName>
        <fullName evidence="4">Centromere protein U</fullName>
    </recommendedName>
    <alternativeName>
        <fullName evidence="9">MLF1-interacting protein</fullName>
    </alternativeName>
</protein>
<keyword evidence="6 10" id="KW-0175">Coiled coil</keyword>